<keyword evidence="2" id="KW-1185">Reference proteome</keyword>
<dbReference type="Proteomes" id="UP000606786">
    <property type="component" value="Unassembled WGS sequence"/>
</dbReference>
<name>A0A811UXT7_CERCA</name>
<accession>A0A811UXT7</accession>
<gene>
    <name evidence="1" type="ORF">CCAP1982_LOCUS12432</name>
</gene>
<evidence type="ECO:0000313" key="2">
    <source>
        <dbReference type="Proteomes" id="UP000606786"/>
    </source>
</evidence>
<sequence length="113" mass="12916">MNFSAPDLTLLYYIASKLFWLLLPQNRNYLPRYKVLVSNHAHMLAHIYVCAHANVINFGAGHTWVTWQSQWQQGSSAMVWYGSSRVAIILESSATCLIPSCPSFLQKRTSLRK</sequence>
<dbReference type="AlphaFoldDB" id="A0A811UXT7"/>
<proteinExistence type="predicted"/>
<protein>
    <submittedName>
        <fullName evidence="1">(Mediterranean fruit fly) hypothetical protein</fullName>
    </submittedName>
</protein>
<evidence type="ECO:0000313" key="1">
    <source>
        <dbReference type="EMBL" id="CAD7004009.1"/>
    </source>
</evidence>
<organism evidence="1 2">
    <name type="scientific">Ceratitis capitata</name>
    <name type="common">Mediterranean fruit fly</name>
    <name type="synonym">Tephritis capitata</name>
    <dbReference type="NCBI Taxonomy" id="7213"/>
    <lineage>
        <taxon>Eukaryota</taxon>
        <taxon>Metazoa</taxon>
        <taxon>Ecdysozoa</taxon>
        <taxon>Arthropoda</taxon>
        <taxon>Hexapoda</taxon>
        <taxon>Insecta</taxon>
        <taxon>Pterygota</taxon>
        <taxon>Neoptera</taxon>
        <taxon>Endopterygota</taxon>
        <taxon>Diptera</taxon>
        <taxon>Brachycera</taxon>
        <taxon>Muscomorpha</taxon>
        <taxon>Tephritoidea</taxon>
        <taxon>Tephritidae</taxon>
        <taxon>Ceratitis</taxon>
        <taxon>Ceratitis</taxon>
    </lineage>
</organism>
<comment type="caution">
    <text evidence="1">The sequence shown here is derived from an EMBL/GenBank/DDBJ whole genome shotgun (WGS) entry which is preliminary data.</text>
</comment>
<dbReference type="EMBL" id="CAJHJT010000034">
    <property type="protein sequence ID" value="CAD7004009.1"/>
    <property type="molecule type" value="Genomic_DNA"/>
</dbReference>
<reference evidence="1" key="1">
    <citation type="submission" date="2020-11" db="EMBL/GenBank/DDBJ databases">
        <authorList>
            <person name="Whitehead M."/>
        </authorList>
    </citation>
    <scope>NUCLEOTIDE SEQUENCE</scope>
    <source>
        <strain evidence="1">EGII</strain>
    </source>
</reference>